<evidence type="ECO:0000256" key="1">
    <source>
        <dbReference type="ARBA" id="ARBA00005634"/>
    </source>
</evidence>
<dbReference type="Gene3D" id="3.40.630.10">
    <property type="entry name" value="Zn peptidases"/>
    <property type="match status" value="2"/>
</dbReference>
<dbReference type="Proteomes" id="UP000326759">
    <property type="component" value="Unassembled WGS sequence"/>
</dbReference>
<feature type="domain" description="PA" evidence="2">
    <location>
        <begin position="113"/>
        <end position="195"/>
    </location>
</feature>
<dbReference type="FunFam" id="3.40.630.10:FF:000101">
    <property type="entry name" value="N-acetylated alpha-linked acidic dipeptidase like 1"/>
    <property type="match status" value="1"/>
</dbReference>
<comment type="similarity">
    <text evidence="1">Belongs to the peptidase M28 family. M28B subfamily.</text>
</comment>
<dbReference type="GO" id="GO:0004180">
    <property type="term" value="F:carboxypeptidase activity"/>
    <property type="evidence" value="ECO:0007669"/>
    <property type="project" value="TreeGrafter"/>
</dbReference>
<evidence type="ECO:0000313" key="5">
    <source>
        <dbReference type="Proteomes" id="UP000326759"/>
    </source>
</evidence>
<dbReference type="EMBL" id="SEYY01021820">
    <property type="protein sequence ID" value="KAB7496029.1"/>
    <property type="molecule type" value="Genomic_DNA"/>
</dbReference>
<feature type="non-terminal residue" evidence="4">
    <location>
        <position position="486"/>
    </location>
</feature>
<name>A0A5N5SQV3_9CRUS</name>
<dbReference type="Pfam" id="PF02225">
    <property type="entry name" value="PA"/>
    <property type="match status" value="1"/>
</dbReference>
<dbReference type="CDD" id="cd02121">
    <property type="entry name" value="PA_GCPII_like"/>
    <property type="match status" value="1"/>
</dbReference>
<dbReference type="InterPro" id="IPR039373">
    <property type="entry name" value="Peptidase_M28B"/>
</dbReference>
<organism evidence="4 5">
    <name type="scientific">Armadillidium nasatum</name>
    <dbReference type="NCBI Taxonomy" id="96803"/>
    <lineage>
        <taxon>Eukaryota</taxon>
        <taxon>Metazoa</taxon>
        <taxon>Ecdysozoa</taxon>
        <taxon>Arthropoda</taxon>
        <taxon>Crustacea</taxon>
        <taxon>Multicrustacea</taxon>
        <taxon>Malacostraca</taxon>
        <taxon>Eumalacostraca</taxon>
        <taxon>Peracarida</taxon>
        <taxon>Isopoda</taxon>
        <taxon>Oniscidea</taxon>
        <taxon>Crinocheta</taxon>
        <taxon>Armadillidiidae</taxon>
        <taxon>Armadillidium</taxon>
    </lineage>
</organism>
<feature type="domain" description="Peptidase M28" evidence="3">
    <location>
        <begin position="293"/>
        <end position="372"/>
    </location>
</feature>
<comment type="caution">
    <text evidence="4">The sequence shown here is derived from an EMBL/GenBank/DDBJ whole genome shotgun (WGS) entry which is preliminary data.</text>
</comment>
<dbReference type="InterPro" id="IPR003137">
    <property type="entry name" value="PA_domain"/>
</dbReference>
<dbReference type="PANTHER" id="PTHR10404">
    <property type="entry name" value="N-ACETYLATED-ALPHA-LINKED ACIDIC DIPEPTIDASE"/>
    <property type="match status" value="1"/>
</dbReference>
<protein>
    <recommendedName>
        <fullName evidence="6">N-acetylated-alpha-linked acidic dipeptidase 2</fullName>
    </recommendedName>
</protein>
<dbReference type="SUPFAM" id="SSF53187">
    <property type="entry name" value="Zn-dependent exopeptidases"/>
    <property type="match status" value="1"/>
</dbReference>
<gene>
    <name evidence="4" type="ORF">Anas_04286</name>
</gene>
<reference evidence="4 5" key="1">
    <citation type="journal article" date="2019" name="PLoS Biol.">
        <title>Sex chromosomes control vertical transmission of feminizing Wolbachia symbionts in an isopod.</title>
        <authorList>
            <person name="Becking T."/>
            <person name="Chebbi M.A."/>
            <person name="Giraud I."/>
            <person name="Moumen B."/>
            <person name="Laverre T."/>
            <person name="Caubet Y."/>
            <person name="Peccoud J."/>
            <person name="Gilbert C."/>
            <person name="Cordaux R."/>
        </authorList>
    </citation>
    <scope>NUCLEOTIDE SEQUENCE [LARGE SCALE GENOMIC DNA]</scope>
    <source>
        <strain evidence="4">ANa2</strain>
        <tissue evidence="4">Whole body excluding digestive tract and cuticle</tissue>
    </source>
</reference>
<dbReference type="SUPFAM" id="SSF52025">
    <property type="entry name" value="PA domain"/>
    <property type="match status" value="1"/>
</dbReference>
<dbReference type="PANTHER" id="PTHR10404:SF77">
    <property type="entry name" value="GLUTAMATE CARBOXYPEPTIDASE 2 HOMOLOG"/>
    <property type="match status" value="1"/>
</dbReference>
<evidence type="ECO:0000259" key="3">
    <source>
        <dbReference type="Pfam" id="PF04389"/>
    </source>
</evidence>
<accession>A0A5N5SQV3</accession>
<dbReference type="Pfam" id="PF04389">
    <property type="entry name" value="Peptidase_M28"/>
    <property type="match status" value="1"/>
</dbReference>
<sequence>MDMIDEMVDRFDRNNMREILRYLSDKPHLAASPRDNELAEYVKIKFEEAGFDSSELVPYNVYLSKPNPENPNKSHFREEPIHEGDDDPDFIHAFNAFTPAGTVSTEPGVGVVYVNYGEIEDFERLAEIGINVTGHIVIVRYGEIFRGNKVYHAEKFGAKGIIIFSDPEDVAAEGISPEDVYDNSWWLPGTGVQRGSTYLGSGDSLTPGWPSTEHAYRLSEDEAALPNIPCQPIGYADAIEILKRLDGPVAPEDWQGGYPNFTYKLGPSFNSQNGSVSLTLSTHNSGKVEKSYNVIGIIKGCIEPDRYVLIGNHRDAWGYGTIDPSSATAQMLETARVLGTFLKEGWRPRRTIIFCSWGAEEFGIIGSTEWVEIPGVKDSSKTLFEEWKEYTERTRPNAKEYPVVFSLGSGTDHAPFSFYAGIPSTMFYFIVNERLFPAYHTGYETFYMLTAFIDPEFKIHEGCGRLSILGLKYLADSTILPYMNCK</sequence>
<dbReference type="OrthoDB" id="5841748at2759"/>
<dbReference type="Gene3D" id="3.50.30.30">
    <property type="match status" value="1"/>
</dbReference>
<dbReference type="AlphaFoldDB" id="A0A5N5SQV3"/>
<evidence type="ECO:0000313" key="4">
    <source>
        <dbReference type="EMBL" id="KAB7496029.1"/>
    </source>
</evidence>
<dbReference type="InterPro" id="IPR007484">
    <property type="entry name" value="Peptidase_M28"/>
</dbReference>
<evidence type="ECO:0000259" key="2">
    <source>
        <dbReference type="Pfam" id="PF02225"/>
    </source>
</evidence>
<evidence type="ECO:0008006" key="6">
    <source>
        <dbReference type="Google" id="ProtNLM"/>
    </source>
</evidence>
<dbReference type="FunFam" id="3.50.30.30:FF:000045">
    <property type="entry name" value="Predicted protein"/>
    <property type="match status" value="1"/>
</dbReference>
<keyword evidence="5" id="KW-1185">Reference proteome</keyword>
<dbReference type="InterPro" id="IPR046450">
    <property type="entry name" value="PA_dom_sf"/>
</dbReference>
<proteinExistence type="inferred from homology"/>